<dbReference type="Proteomes" id="UP001550628">
    <property type="component" value="Unassembled WGS sequence"/>
</dbReference>
<keyword evidence="2" id="KW-1185">Reference proteome</keyword>
<dbReference type="PROSITE" id="PS51257">
    <property type="entry name" value="PROKAR_LIPOPROTEIN"/>
    <property type="match status" value="1"/>
</dbReference>
<dbReference type="Pfam" id="PF12079">
    <property type="entry name" value="DUF3558"/>
    <property type="match status" value="1"/>
</dbReference>
<gene>
    <name evidence="1" type="ORF">ABZ510_21745</name>
</gene>
<evidence type="ECO:0000313" key="1">
    <source>
        <dbReference type="EMBL" id="MEU1954476.1"/>
    </source>
</evidence>
<sequence>MHTADKRRAGIAGHTAFTVAVMCLTAGCGVTVDGEPAQGKPTSGEQASVEWNPCSQLSEEALRAAGADPSEKTTAYDAPGDQALFRVCAWDSLNGPYHVGVGSTTLTQDEWYDNTEVRGVSPRQVNSRSGLTFYPDNGDQPIRQCYVSLPTTGGSLFINVDWQYSQRSSLPESPPCELAVETAQKLEPYLPQ</sequence>
<dbReference type="EMBL" id="JBEYBF010000015">
    <property type="protein sequence ID" value="MEU1954476.1"/>
    <property type="molecule type" value="Genomic_DNA"/>
</dbReference>
<proteinExistence type="predicted"/>
<protein>
    <submittedName>
        <fullName evidence="1">DUF3558 domain-containing protein</fullName>
    </submittedName>
</protein>
<dbReference type="InterPro" id="IPR024520">
    <property type="entry name" value="DUF3558"/>
</dbReference>
<name>A0ABV2WUC1_9NOCA</name>
<accession>A0ABV2WUC1</accession>
<evidence type="ECO:0000313" key="2">
    <source>
        <dbReference type="Proteomes" id="UP001550628"/>
    </source>
</evidence>
<dbReference type="RefSeq" id="WP_356958239.1">
    <property type="nucleotide sequence ID" value="NZ_JBEYBD010000012.1"/>
</dbReference>
<comment type="caution">
    <text evidence="1">The sequence shown here is derived from an EMBL/GenBank/DDBJ whole genome shotgun (WGS) entry which is preliminary data.</text>
</comment>
<reference evidence="1 2" key="1">
    <citation type="submission" date="2024-06" db="EMBL/GenBank/DDBJ databases">
        <title>The Natural Products Discovery Center: Release of the First 8490 Sequenced Strains for Exploring Actinobacteria Biosynthetic Diversity.</title>
        <authorList>
            <person name="Kalkreuter E."/>
            <person name="Kautsar S.A."/>
            <person name="Yang D."/>
            <person name="Bader C.D."/>
            <person name="Teijaro C.N."/>
            <person name="Fluegel L."/>
            <person name="Davis C.M."/>
            <person name="Simpson J.R."/>
            <person name="Lauterbach L."/>
            <person name="Steele A.D."/>
            <person name="Gui C."/>
            <person name="Meng S."/>
            <person name="Li G."/>
            <person name="Viehrig K."/>
            <person name="Ye F."/>
            <person name="Su P."/>
            <person name="Kiefer A.F."/>
            <person name="Nichols A."/>
            <person name="Cepeda A.J."/>
            <person name="Yan W."/>
            <person name="Fan B."/>
            <person name="Jiang Y."/>
            <person name="Adhikari A."/>
            <person name="Zheng C.-J."/>
            <person name="Schuster L."/>
            <person name="Cowan T.M."/>
            <person name="Smanski M.J."/>
            <person name="Chevrette M.G."/>
            <person name="De Carvalho L.P.S."/>
            <person name="Shen B."/>
        </authorList>
    </citation>
    <scope>NUCLEOTIDE SEQUENCE [LARGE SCALE GENOMIC DNA]</scope>
    <source>
        <strain evidence="1 2">NPDC019708</strain>
    </source>
</reference>
<organism evidence="1 2">
    <name type="scientific">Nocardia rhamnosiphila</name>
    <dbReference type="NCBI Taxonomy" id="426716"/>
    <lineage>
        <taxon>Bacteria</taxon>
        <taxon>Bacillati</taxon>
        <taxon>Actinomycetota</taxon>
        <taxon>Actinomycetes</taxon>
        <taxon>Mycobacteriales</taxon>
        <taxon>Nocardiaceae</taxon>
        <taxon>Nocardia</taxon>
    </lineage>
</organism>